<dbReference type="InterPro" id="IPR018294">
    <property type="entry name" value="ISPD_synthase_CS"/>
</dbReference>
<comment type="catalytic activity">
    <reaction evidence="2 14">
        <text>2-C-methyl-D-erythritol 4-phosphate + CTP + H(+) = 4-CDP-2-C-methyl-D-erythritol + diphosphate</text>
        <dbReference type="Rhea" id="RHEA:13429"/>
        <dbReference type="ChEBI" id="CHEBI:15378"/>
        <dbReference type="ChEBI" id="CHEBI:33019"/>
        <dbReference type="ChEBI" id="CHEBI:37563"/>
        <dbReference type="ChEBI" id="CHEBI:57823"/>
        <dbReference type="ChEBI" id="CHEBI:58262"/>
        <dbReference type="EC" id="2.7.7.60"/>
    </reaction>
</comment>
<keyword evidence="12 14" id="KW-0456">Lyase</keyword>
<feature type="site" description="Transition state stabilizer" evidence="14">
    <location>
        <position position="19"/>
    </location>
</feature>
<evidence type="ECO:0000256" key="8">
    <source>
        <dbReference type="ARBA" id="ARBA00022679"/>
    </source>
</evidence>
<comment type="similarity">
    <text evidence="7">Belongs to the IspD/TarI cytidylyltransferase family. IspD subfamily.</text>
</comment>
<evidence type="ECO:0000256" key="6">
    <source>
        <dbReference type="ARBA" id="ARBA00008480"/>
    </source>
</evidence>
<comment type="similarity">
    <text evidence="6">Belongs to the IspF family.</text>
</comment>
<feature type="binding site" evidence="14">
    <location>
        <position position="360"/>
    </location>
    <ligand>
        <name>4-CDP-2-C-methyl-D-erythritol 2-phosphate</name>
        <dbReference type="ChEBI" id="CHEBI:57919"/>
    </ligand>
</feature>
<dbReference type="Pfam" id="PF02542">
    <property type="entry name" value="YgbB"/>
    <property type="match status" value="1"/>
</dbReference>
<dbReference type="SUPFAM" id="SSF53448">
    <property type="entry name" value="Nucleotide-diphospho-sugar transferases"/>
    <property type="match status" value="1"/>
</dbReference>
<feature type="binding site" evidence="14">
    <location>
        <position position="231"/>
    </location>
    <ligand>
        <name>a divalent metal cation</name>
        <dbReference type="ChEBI" id="CHEBI:60240"/>
    </ligand>
</feature>
<evidence type="ECO:0000256" key="13">
    <source>
        <dbReference type="ARBA" id="ARBA00023268"/>
    </source>
</evidence>
<feature type="site" description="Transition state stabilizer" evidence="14">
    <location>
        <position position="25"/>
    </location>
</feature>
<comment type="pathway">
    <text evidence="5 14">Isoprenoid biosynthesis; isopentenyl diphosphate biosynthesis via DXP pathway; isopentenyl diphosphate from 1-deoxy-D-xylulose 5-phosphate: step 2/6.</text>
</comment>
<dbReference type="GO" id="GO:0050518">
    <property type="term" value="F:2-C-methyl-D-erythritol 4-phosphate cytidylyltransferase activity"/>
    <property type="evidence" value="ECO:0007669"/>
    <property type="project" value="UniProtKB-EC"/>
</dbReference>
<evidence type="ECO:0000256" key="3">
    <source>
        <dbReference type="ARBA" id="ARBA00001968"/>
    </source>
</evidence>
<feature type="region of interest" description="2-C-methyl-D-erythritol 2,4-cyclodiphosphate synthase" evidence="14">
    <location>
        <begin position="223"/>
        <end position="378"/>
    </location>
</feature>
<dbReference type="InterPro" id="IPR003526">
    <property type="entry name" value="MECDP_synthase"/>
</dbReference>
<comment type="similarity">
    <text evidence="14">In the C-terminal section; belongs to the IspF family.</text>
</comment>
<organism evidence="16 17">
    <name type="scientific">Rubellimicrobium aerolatum</name>
    <dbReference type="NCBI Taxonomy" id="490979"/>
    <lineage>
        <taxon>Bacteria</taxon>
        <taxon>Pseudomonadati</taxon>
        <taxon>Pseudomonadota</taxon>
        <taxon>Alphaproteobacteria</taxon>
        <taxon>Rhodobacterales</taxon>
        <taxon>Roseobacteraceae</taxon>
        <taxon>Rubellimicrobium</taxon>
    </lineage>
</organism>
<gene>
    <name evidence="14" type="primary">ispDF</name>
    <name evidence="16" type="ORF">ACFPOC_01600</name>
</gene>
<dbReference type="Pfam" id="PF01128">
    <property type="entry name" value="IspD"/>
    <property type="match status" value="1"/>
</dbReference>
<dbReference type="NCBIfam" id="TIGR00151">
    <property type="entry name" value="ispF"/>
    <property type="match status" value="1"/>
</dbReference>
<keyword evidence="9 14" id="KW-0548">Nucleotidyltransferase</keyword>
<dbReference type="HAMAP" id="MF_00108">
    <property type="entry name" value="IspD"/>
    <property type="match status" value="1"/>
</dbReference>
<evidence type="ECO:0000256" key="2">
    <source>
        <dbReference type="ARBA" id="ARBA00001282"/>
    </source>
</evidence>
<feature type="binding site" evidence="14">
    <location>
        <begin position="229"/>
        <end position="231"/>
    </location>
    <ligand>
        <name>4-CDP-2-C-methyl-D-erythritol 2-phosphate</name>
        <dbReference type="ChEBI" id="CHEBI:57919"/>
    </ligand>
</feature>
<evidence type="ECO:0000256" key="7">
    <source>
        <dbReference type="ARBA" id="ARBA00009789"/>
    </source>
</evidence>
<dbReference type="InterPro" id="IPR036571">
    <property type="entry name" value="MECDP_synthase_sf"/>
</dbReference>
<feature type="binding site" evidence="14">
    <location>
        <position position="363"/>
    </location>
    <ligand>
        <name>4-CDP-2-C-methyl-D-erythritol 2-phosphate</name>
        <dbReference type="ChEBI" id="CHEBI:57919"/>
    </ligand>
</feature>
<feature type="binding site" evidence="14">
    <location>
        <begin position="255"/>
        <end position="256"/>
    </location>
    <ligand>
        <name>4-CDP-2-C-methyl-D-erythritol 2-phosphate</name>
        <dbReference type="ChEBI" id="CHEBI:57919"/>
    </ligand>
</feature>
<evidence type="ECO:0000256" key="4">
    <source>
        <dbReference type="ARBA" id="ARBA00004709"/>
    </source>
</evidence>
<feature type="site" description="Positions MEP for the nucleophilic attack" evidence="14">
    <location>
        <position position="149"/>
    </location>
</feature>
<sequence length="378" mass="38744">MDTGKRVAGIVVAGGRGSRLGGPPKQWRDLGGMTVAGRAVEALARAGLSPLVLVHPASEAAEAAQLRPGLLLVPGGATRSDSVRAGLEALAADPPDLVLIHDAARPCATPALIARVVAALDDSPGAAPALPVTDALWRGGSIVEGTQARDGLWRAQTPQGFRFDAILAAHRAHPGGAADDVEVARAAGLAVAIVAGEEDNIKVTHPGDLERAARILEQRMDVRMGNGYDVHAFGPGDHVTLCGVRISHSQGVLAHSDGDVGLHALTDAILGALALGDIGQHFPPSDPQWKGADSTLFLRHAGALAREAGYRVSNVDVTVVCEAPKVGPHVPAMKQAIGQSLGLTPDRVSIKATTSERLGFTGRREGVAALATATLVSA</sequence>
<evidence type="ECO:0000256" key="5">
    <source>
        <dbReference type="ARBA" id="ARBA00004787"/>
    </source>
</evidence>
<dbReference type="PROSITE" id="PS01350">
    <property type="entry name" value="ISPF"/>
    <property type="match status" value="1"/>
</dbReference>
<dbReference type="HAMAP" id="MF_01520">
    <property type="entry name" value="IspDF"/>
    <property type="match status" value="1"/>
</dbReference>
<comment type="caution">
    <text evidence="14">Lacks conserved residue(s) required for the propagation of feature annotation.</text>
</comment>
<dbReference type="InterPro" id="IPR029044">
    <property type="entry name" value="Nucleotide-diphossugar_trans"/>
</dbReference>
<evidence type="ECO:0000256" key="9">
    <source>
        <dbReference type="ARBA" id="ARBA00022695"/>
    </source>
</evidence>
<comment type="similarity">
    <text evidence="14">In the N-terminal section; belongs to the IspD/TarI cytidylyltransferase family. IspD subfamily.</text>
</comment>
<feature type="site" description="Transition state stabilizer" evidence="14">
    <location>
        <position position="354"/>
    </location>
</feature>
<dbReference type="PANTHER" id="PTHR43181">
    <property type="entry name" value="2-C-METHYL-D-ERYTHRITOL 2,4-CYCLODIPHOSPHATE SYNTHASE, CHLOROPLASTIC"/>
    <property type="match status" value="1"/>
</dbReference>
<dbReference type="GO" id="GO:0008685">
    <property type="term" value="F:2-C-methyl-D-erythritol 2,4-cyclodiphosphate synthase activity"/>
    <property type="evidence" value="ECO:0007669"/>
    <property type="project" value="UniProtKB-EC"/>
</dbReference>
<evidence type="ECO:0000256" key="1">
    <source>
        <dbReference type="ARBA" id="ARBA00000200"/>
    </source>
</evidence>
<accession>A0ABW0S8A2</accession>
<dbReference type="InterPro" id="IPR026596">
    <property type="entry name" value="IspD/F"/>
</dbReference>
<evidence type="ECO:0000313" key="17">
    <source>
        <dbReference type="Proteomes" id="UP001596056"/>
    </source>
</evidence>
<feature type="binding site" evidence="14">
    <location>
        <position position="263"/>
    </location>
    <ligand>
        <name>a divalent metal cation</name>
        <dbReference type="ChEBI" id="CHEBI:60240"/>
    </ligand>
</feature>
<comment type="pathway">
    <text evidence="4 14">Isoprenoid biosynthesis; isopentenyl diphosphate biosynthesis via DXP pathway; isopentenyl diphosphate from 1-deoxy-D-xylulose 5-phosphate: step 4/6.</text>
</comment>
<feature type="site" description="Transition state stabilizer" evidence="14">
    <location>
        <position position="255"/>
    </location>
</feature>
<dbReference type="EC" id="2.7.7.60" evidence="14"/>
<feature type="binding site" evidence="14">
    <location>
        <begin position="353"/>
        <end position="356"/>
    </location>
    <ligand>
        <name>4-CDP-2-C-methyl-D-erythritol 2-phosphate</name>
        <dbReference type="ChEBI" id="CHEBI:57919"/>
    </ligand>
</feature>
<keyword evidence="8 14" id="KW-0808">Transferase</keyword>
<dbReference type="InterPro" id="IPR034683">
    <property type="entry name" value="IspD/TarI"/>
</dbReference>
<comment type="function">
    <text evidence="14">Bifunctional enzyme that catalyzes the formation of 4-diphosphocytidyl-2-C-methyl-D-erythritol from CTP and 2-C-methyl-D-erythritol 4-phosphate (MEP) (IspD), and catalyzes the conversion of 4-diphosphocytidyl-2-C-methyl-D-erythritol 2-phosphate (CDP-ME2P) to 2-C-methyl-D-erythritol 2,4-cyclodiphosphate (ME-CPP) with a corresponding release of cytidine 5-monophosphate (CMP) (IspF).</text>
</comment>
<evidence type="ECO:0000256" key="10">
    <source>
        <dbReference type="ARBA" id="ARBA00022723"/>
    </source>
</evidence>
<dbReference type="Proteomes" id="UP001596056">
    <property type="component" value="Unassembled WGS sequence"/>
</dbReference>
<dbReference type="EC" id="4.6.1.12" evidence="14"/>
<keyword evidence="10 14" id="KW-0479">Metal-binding</keyword>
<keyword evidence="11 14" id="KW-0414">Isoprene biosynthesis</keyword>
<name>A0ABW0S8A2_9RHOB</name>
<feature type="region of interest" description="2-C-methyl-D-erythritol 4-phosphate cytidylyltransferase" evidence="14">
    <location>
        <begin position="1"/>
        <end position="222"/>
    </location>
</feature>
<dbReference type="RefSeq" id="WP_209836867.1">
    <property type="nucleotide sequence ID" value="NZ_JAGGJP010000001.1"/>
</dbReference>
<proteinExistence type="inferred from homology"/>
<evidence type="ECO:0000256" key="14">
    <source>
        <dbReference type="HAMAP-Rule" id="MF_01520"/>
    </source>
</evidence>
<comment type="caution">
    <text evidence="16">The sequence shown here is derived from an EMBL/GenBank/DDBJ whole genome shotgun (WGS) entry which is preliminary data.</text>
</comment>
<dbReference type="EMBL" id="JBHSNA010000001">
    <property type="protein sequence ID" value="MFC5565114.1"/>
    <property type="molecule type" value="Genomic_DNA"/>
</dbReference>
<comment type="catalytic activity">
    <reaction evidence="1 14">
        <text>4-CDP-2-C-methyl-D-erythritol 2-phosphate = 2-C-methyl-D-erythritol 2,4-cyclic diphosphate + CMP</text>
        <dbReference type="Rhea" id="RHEA:23864"/>
        <dbReference type="ChEBI" id="CHEBI:57919"/>
        <dbReference type="ChEBI" id="CHEBI:58483"/>
        <dbReference type="ChEBI" id="CHEBI:60377"/>
        <dbReference type="EC" id="4.6.1.12"/>
    </reaction>
</comment>
<dbReference type="CDD" id="cd00554">
    <property type="entry name" value="MECDP_synthase"/>
    <property type="match status" value="1"/>
</dbReference>
<dbReference type="Gene3D" id="3.90.550.10">
    <property type="entry name" value="Spore Coat Polysaccharide Biosynthesis Protein SpsA, Chain A"/>
    <property type="match status" value="1"/>
</dbReference>
<protein>
    <recommendedName>
        <fullName evidence="14">Bifunctional enzyme IspD/IspF</fullName>
    </recommendedName>
    <domain>
        <recommendedName>
            <fullName evidence="14">2-C-methyl-D-erythritol 4-phosphate cytidylyltransferase</fullName>
            <ecNumber evidence="14">2.7.7.60</ecNumber>
        </recommendedName>
        <alternativeName>
            <fullName evidence="14">4-diphosphocytidyl-2C-methyl-D-erythritol synthase</fullName>
        </alternativeName>
        <alternativeName>
            <fullName evidence="14">MEP cytidylyltransferase</fullName>
            <shortName evidence="14">MCT</shortName>
        </alternativeName>
    </domain>
    <domain>
        <recommendedName>
            <fullName evidence="14">2-C-methyl-D-erythritol 2,4-cyclodiphosphate synthase</fullName>
            <shortName evidence="14">MECDP-synthase</shortName>
            <shortName evidence="14">MECPP-synthase</shortName>
            <shortName evidence="14">MECPS</shortName>
            <ecNumber evidence="14">4.6.1.12</ecNumber>
        </recommendedName>
    </domain>
</protein>
<evidence type="ECO:0000256" key="12">
    <source>
        <dbReference type="ARBA" id="ARBA00023239"/>
    </source>
</evidence>
<feature type="binding site" evidence="14">
    <location>
        <begin position="277"/>
        <end position="279"/>
    </location>
    <ligand>
        <name>4-CDP-2-C-methyl-D-erythritol 2-phosphate</name>
        <dbReference type="ChEBI" id="CHEBI:57919"/>
    </ligand>
</feature>
<dbReference type="PANTHER" id="PTHR43181:SF1">
    <property type="entry name" value="2-C-METHYL-D-ERYTHRITOL 2,4-CYCLODIPHOSPHATE SYNTHASE, CHLOROPLASTIC"/>
    <property type="match status" value="1"/>
</dbReference>
<dbReference type="InterPro" id="IPR020555">
    <property type="entry name" value="MECDP_synthase_CS"/>
</dbReference>
<dbReference type="HAMAP" id="MF_00107">
    <property type="entry name" value="IspF"/>
    <property type="match status" value="1"/>
</dbReference>
<reference evidence="17" key="1">
    <citation type="journal article" date="2019" name="Int. J. Syst. Evol. Microbiol.">
        <title>The Global Catalogue of Microorganisms (GCM) 10K type strain sequencing project: providing services to taxonomists for standard genome sequencing and annotation.</title>
        <authorList>
            <consortium name="The Broad Institute Genomics Platform"/>
            <consortium name="The Broad Institute Genome Sequencing Center for Infectious Disease"/>
            <person name="Wu L."/>
            <person name="Ma J."/>
        </authorList>
    </citation>
    <scope>NUCLEOTIDE SEQUENCE [LARGE SCALE GENOMIC DNA]</scope>
    <source>
        <strain evidence="17">KACC 11588</strain>
    </source>
</reference>
<feature type="domain" description="2-C-methyl-D-erythritol 2,4-cyclodiphosphate synthase" evidence="15">
    <location>
        <begin position="223"/>
        <end position="375"/>
    </location>
</feature>
<dbReference type="CDD" id="cd02516">
    <property type="entry name" value="CDP-ME_synthetase"/>
    <property type="match status" value="1"/>
</dbReference>
<dbReference type="NCBIfam" id="NF006899">
    <property type="entry name" value="PRK09382.1"/>
    <property type="match status" value="1"/>
</dbReference>
<feature type="binding site" evidence="14">
    <location>
        <position position="229"/>
    </location>
    <ligand>
        <name>a divalent metal cation</name>
        <dbReference type="ChEBI" id="CHEBI:60240"/>
    </ligand>
</feature>
<dbReference type="Gene3D" id="3.30.1330.50">
    <property type="entry name" value="2-C-methyl-D-erythritol 2,4-cyclodiphosphate synthase"/>
    <property type="match status" value="1"/>
</dbReference>
<feature type="site" description="Positions MEP for the nucleophilic attack" evidence="14">
    <location>
        <position position="202"/>
    </location>
</feature>
<dbReference type="InterPro" id="IPR001228">
    <property type="entry name" value="IspD"/>
</dbReference>
<evidence type="ECO:0000256" key="11">
    <source>
        <dbReference type="ARBA" id="ARBA00023229"/>
    </source>
</evidence>
<dbReference type="SUPFAM" id="SSF69765">
    <property type="entry name" value="IpsF-like"/>
    <property type="match status" value="1"/>
</dbReference>
<evidence type="ECO:0000313" key="16">
    <source>
        <dbReference type="EMBL" id="MFC5565114.1"/>
    </source>
</evidence>
<dbReference type="PROSITE" id="PS01295">
    <property type="entry name" value="ISPD"/>
    <property type="match status" value="1"/>
</dbReference>
<keyword evidence="17" id="KW-1185">Reference proteome</keyword>
<keyword evidence="13 14" id="KW-0511">Multifunctional enzyme</keyword>
<comment type="cofactor">
    <cofactor evidence="3 14">
        <name>a divalent metal cation</name>
        <dbReference type="ChEBI" id="CHEBI:60240"/>
    </cofactor>
</comment>
<evidence type="ECO:0000259" key="15">
    <source>
        <dbReference type="Pfam" id="PF02542"/>
    </source>
</evidence>